<keyword evidence="4 7" id="KW-0812">Transmembrane</keyword>
<gene>
    <name evidence="9" type="ORF">RWE15_03420</name>
</gene>
<dbReference type="PANTHER" id="PTHR32243:SF18">
    <property type="entry name" value="INNER MEMBRANE ABC TRANSPORTER PERMEASE PROTEIN YCJP"/>
    <property type="match status" value="1"/>
</dbReference>
<sequence length="225" mass="25107">MEPTIEAYKITFIEQLSHIKTSLIISFGTVIFSLIIALPTAYALAKFRFKFINLILLLILITQMVPNIMMTTPLYLMFSKIHLLNTHIGLILADSTYAVPFIVLILRTVFMNIPSELLEASYIDGAGELKTFIRVVLPVSYSGIITGALFAFLFSWGDFIYALTLTTDESIRPITLGIYNFIGQYTENWNQLMAASVIAIAPVTILLIMFQKYITAGLTEGSTKG</sequence>
<evidence type="ECO:0000256" key="1">
    <source>
        <dbReference type="ARBA" id="ARBA00004651"/>
    </source>
</evidence>
<keyword evidence="5 7" id="KW-1133">Transmembrane helix</keyword>
<keyword evidence="10" id="KW-1185">Reference proteome</keyword>
<evidence type="ECO:0000313" key="10">
    <source>
        <dbReference type="Proteomes" id="UP001281447"/>
    </source>
</evidence>
<feature type="transmembrane region" description="Helical" evidence="7">
    <location>
        <begin position="23"/>
        <end position="44"/>
    </location>
</feature>
<protein>
    <submittedName>
        <fullName evidence="9">Carbohydrate ABC transporter permease</fullName>
    </submittedName>
</protein>
<evidence type="ECO:0000256" key="3">
    <source>
        <dbReference type="ARBA" id="ARBA00022475"/>
    </source>
</evidence>
<keyword evidence="2 7" id="KW-0813">Transport</keyword>
<keyword evidence="6 7" id="KW-0472">Membrane</keyword>
<keyword evidence="3" id="KW-1003">Cell membrane</keyword>
<feature type="transmembrane region" description="Helical" evidence="7">
    <location>
        <begin position="131"/>
        <end position="156"/>
    </location>
</feature>
<dbReference type="Gene3D" id="1.10.3720.10">
    <property type="entry name" value="MetI-like"/>
    <property type="match status" value="1"/>
</dbReference>
<dbReference type="Proteomes" id="UP001281447">
    <property type="component" value="Unassembled WGS sequence"/>
</dbReference>
<evidence type="ECO:0000256" key="5">
    <source>
        <dbReference type="ARBA" id="ARBA00022989"/>
    </source>
</evidence>
<evidence type="ECO:0000313" key="9">
    <source>
        <dbReference type="EMBL" id="MDY0393664.1"/>
    </source>
</evidence>
<dbReference type="InterPro" id="IPR035906">
    <property type="entry name" value="MetI-like_sf"/>
</dbReference>
<evidence type="ECO:0000256" key="7">
    <source>
        <dbReference type="RuleBase" id="RU363032"/>
    </source>
</evidence>
<comment type="similarity">
    <text evidence="7">Belongs to the binding-protein-dependent transport system permease family.</text>
</comment>
<comment type="subcellular location">
    <subcellularLocation>
        <location evidence="1 7">Cell membrane</location>
        <topology evidence="1 7">Multi-pass membrane protein</topology>
    </subcellularLocation>
</comment>
<reference evidence="9 10" key="1">
    <citation type="submission" date="2023-10" db="EMBL/GenBank/DDBJ databases">
        <title>Virgibacillus halophilus 5B73C genome.</title>
        <authorList>
            <person name="Miliotis G."/>
            <person name="Sengupta P."/>
            <person name="Hameed A."/>
            <person name="Chuvochina M."/>
            <person name="Mcdonagh F."/>
            <person name="Simpson A.C."/>
            <person name="Singh N.K."/>
            <person name="Rekha P.D."/>
            <person name="Raman K."/>
            <person name="Hugenholtz P."/>
            <person name="Venkateswaran K."/>
        </authorList>
    </citation>
    <scope>NUCLEOTIDE SEQUENCE [LARGE SCALE GENOMIC DNA]</scope>
    <source>
        <strain evidence="9 10">5B73C</strain>
    </source>
</reference>
<dbReference type="EMBL" id="JAWDIP010000003">
    <property type="protein sequence ID" value="MDY0393664.1"/>
    <property type="molecule type" value="Genomic_DNA"/>
</dbReference>
<dbReference type="CDD" id="cd06261">
    <property type="entry name" value="TM_PBP2"/>
    <property type="match status" value="1"/>
</dbReference>
<dbReference type="PROSITE" id="PS50928">
    <property type="entry name" value="ABC_TM1"/>
    <property type="match status" value="1"/>
</dbReference>
<feature type="domain" description="ABC transmembrane type-1" evidence="8">
    <location>
        <begin position="19"/>
        <end position="210"/>
    </location>
</feature>
<comment type="caution">
    <text evidence="9">The sequence shown here is derived from an EMBL/GenBank/DDBJ whole genome shotgun (WGS) entry which is preliminary data.</text>
</comment>
<organism evidence="9 10">
    <name type="scientific">Tigheibacillus halophilus</name>
    <dbReference type="NCBI Taxonomy" id="361280"/>
    <lineage>
        <taxon>Bacteria</taxon>
        <taxon>Bacillati</taxon>
        <taxon>Bacillota</taxon>
        <taxon>Bacilli</taxon>
        <taxon>Bacillales</taxon>
        <taxon>Bacillaceae</taxon>
        <taxon>Tigheibacillus</taxon>
    </lineage>
</organism>
<feature type="transmembrane region" description="Helical" evidence="7">
    <location>
        <begin position="189"/>
        <end position="210"/>
    </location>
</feature>
<evidence type="ECO:0000256" key="2">
    <source>
        <dbReference type="ARBA" id="ARBA00022448"/>
    </source>
</evidence>
<dbReference type="InterPro" id="IPR000515">
    <property type="entry name" value="MetI-like"/>
</dbReference>
<dbReference type="Pfam" id="PF00528">
    <property type="entry name" value="BPD_transp_1"/>
    <property type="match status" value="1"/>
</dbReference>
<evidence type="ECO:0000259" key="8">
    <source>
        <dbReference type="PROSITE" id="PS50928"/>
    </source>
</evidence>
<dbReference type="SUPFAM" id="SSF161098">
    <property type="entry name" value="MetI-like"/>
    <property type="match status" value="1"/>
</dbReference>
<accession>A0ABU5C343</accession>
<name>A0ABU5C343_9BACI</name>
<dbReference type="InterPro" id="IPR050901">
    <property type="entry name" value="BP-dep_ABC_trans_perm"/>
</dbReference>
<evidence type="ECO:0000256" key="4">
    <source>
        <dbReference type="ARBA" id="ARBA00022692"/>
    </source>
</evidence>
<evidence type="ECO:0000256" key="6">
    <source>
        <dbReference type="ARBA" id="ARBA00023136"/>
    </source>
</evidence>
<feature type="transmembrane region" description="Helical" evidence="7">
    <location>
        <begin position="51"/>
        <end position="76"/>
    </location>
</feature>
<feature type="transmembrane region" description="Helical" evidence="7">
    <location>
        <begin position="88"/>
        <end position="110"/>
    </location>
</feature>
<dbReference type="PANTHER" id="PTHR32243">
    <property type="entry name" value="MALTOSE TRANSPORT SYSTEM PERMEASE-RELATED"/>
    <property type="match status" value="1"/>
</dbReference>
<proteinExistence type="inferred from homology"/>